<gene>
    <name evidence="2" type="ORF">B0A62_17035</name>
    <name evidence="1" type="ORF">IW20_14170</name>
</gene>
<dbReference type="AlphaFoldDB" id="A0A086AFH3"/>
<dbReference type="OrthoDB" id="638356at2"/>
<evidence type="ECO:0000313" key="1">
    <source>
        <dbReference type="EMBL" id="KFF15437.1"/>
    </source>
</evidence>
<proteinExistence type="predicted"/>
<protein>
    <submittedName>
        <fullName evidence="1">Uncharacterized protein</fullName>
    </submittedName>
</protein>
<organism evidence="1 3">
    <name type="scientific">Flavobacterium hydatis</name>
    <name type="common">Cytophaga aquatilis</name>
    <dbReference type="NCBI Taxonomy" id="991"/>
    <lineage>
        <taxon>Bacteria</taxon>
        <taxon>Pseudomonadati</taxon>
        <taxon>Bacteroidota</taxon>
        <taxon>Flavobacteriia</taxon>
        <taxon>Flavobacteriales</taxon>
        <taxon>Flavobacteriaceae</taxon>
        <taxon>Flavobacterium</taxon>
    </lineage>
</organism>
<reference evidence="2 4" key="2">
    <citation type="submission" date="2016-11" db="EMBL/GenBank/DDBJ databases">
        <title>Whole genomes of Flavobacteriaceae.</title>
        <authorList>
            <person name="Stine C."/>
            <person name="Li C."/>
            <person name="Tadesse D."/>
        </authorList>
    </citation>
    <scope>NUCLEOTIDE SEQUENCE [LARGE SCALE GENOMIC DNA]</scope>
    <source>
        <strain evidence="2 4">ATCC 29551</strain>
    </source>
</reference>
<name>A0A086AFH3_FLAHY</name>
<sequence length="263" mass="29832">MKKILFFSIISIIGLAGYAQKRTAQDSISAPVESTEPSRLDFNVGLETSHLWRGLVINDGMTATGNIHYALNEGRNYTVGIWGGAGFDGTYREINYYIQYQKNNLSIGLWDLFNTTGIENPEVFNYNKLTTTHLIDLRTSYRFPESFPIRIEADVLLYSGLNDRELDNNNKYKSRYSTYVELSYPVIRNQKVNLNVFMGAAFALDGKKYLYTTKTESSFDVVNTGIKATKDISVFNYKLPVSATAMWNPANKIARVQLDVNLF</sequence>
<evidence type="ECO:0000313" key="2">
    <source>
        <dbReference type="EMBL" id="OXA91383.1"/>
    </source>
</evidence>
<accession>A0A086AFH3</accession>
<dbReference type="EMBL" id="MUGY01000025">
    <property type="protein sequence ID" value="OXA91383.1"/>
    <property type="molecule type" value="Genomic_DNA"/>
</dbReference>
<dbReference type="STRING" id="991.IW20_14170"/>
<evidence type="ECO:0000313" key="4">
    <source>
        <dbReference type="Proteomes" id="UP000198424"/>
    </source>
</evidence>
<comment type="caution">
    <text evidence="1">The sequence shown here is derived from an EMBL/GenBank/DDBJ whole genome shotgun (WGS) entry which is preliminary data.</text>
</comment>
<dbReference type="EMBL" id="JPRM01000021">
    <property type="protein sequence ID" value="KFF15437.1"/>
    <property type="molecule type" value="Genomic_DNA"/>
</dbReference>
<dbReference type="Proteomes" id="UP000028712">
    <property type="component" value="Unassembled WGS sequence"/>
</dbReference>
<keyword evidence="4" id="KW-1185">Reference proteome</keyword>
<dbReference type="Proteomes" id="UP000198424">
    <property type="component" value="Unassembled WGS sequence"/>
</dbReference>
<evidence type="ECO:0000313" key="3">
    <source>
        <dbReference type="Proteomes" id="UP000028712"/>
    </source>
</evidence>
<dbReference type="RefSeq" id="WP_035623300.1">
    <property type="nucleotide sequence ID" value="NZ_JBEWQG010000002.1"/>
</dbReference>
<reference evidence="1 3" key="1">
    <citation type="submission" date="2014-07" db="EMBL/GenBank/DDBJ databases">
        <title>Genome of Flavobacterium hydatis DSM 2063.</title>
        <authorList>
            <person name="Pipes S.E."/>
            <person name="Stropko S.J."/>
            <person name="Newman J.D."/>
        </authorList>
    </citation>
    <scope>NUCLEOTIDE SEQUENCE [LARGE SCALE GENOMIC DNA]</scope>
    <source>
        <strain evidence="1 3">DSM 2063</strain>
    </source>
</reference>
<dbReference type="eggNOG" id="ENOG502Z9M8">
    <property type="taxonomic scope" value="Bacteria"/>
</dbReference>